<reference evidence="2 5" key="3">
    <citation type="submission" date="2017-08" db="EMBL/GenBank/DDBJ databases">
        <title>Infants hospitalized years apart are colonized by the same room-sourced microbial strains.</title>
        <authorList>
            <person name="Brooks B."/>
            <person name="Olm M.R."/>
            <person name="Firek B.A."/>
            <person name="Baker R."/>
            <person name="Thomas B.C."/>
            <person name="Morowitz M.J."/>
            <person name="Banfield J.F."/>
        </authorList>
    </citation>
    <scope>NUCLEOTIDE SEQUENCE [LARGE SCALE GENOMIC DNA]</scope>
    <source>
        <strain evidence="2">S2_009_000_R2_77</strain>
    </source>
</reference>
<evidence type="ECO:0000313" key="2">
    <source>
        <dbReference type="EMBL" id="PZP21485.1"/>
    </source>
</evidence>
<feature type="signal peptide" evidence="1">
    <location>
        <begin position="1"/>
        <end position="20"/>
    </location>
</feature>
<evidence type="ECO:0000313" key="5">
    <source>
        <dbReference type="Proteomes" id="UP000249198"/>
    </source>
</evidence>
<reference evidence="3" key="1">
    <citation type="submission" date="2016-10" db="EMBL/GenBank/DDBJ databases">
        <authorList>
            <person name="de Groot N.N."/>
        </authorList>
    </citation>
    <scope>NUCLEOTIDE SEQUENCE [LARGE SCALE GENOMIC DNA]</scope>
    <source>
        <strain evidence="3">NRRL B-59562</strain>
    </source>
</reference>
<evidence type="ECO:0000313" key="4">
    <source>
        <dbReference type="Proteomes" id="UP000243778"/>
    </source>
</evidence>
<dbReference type="AlphaFoldDB" id="A0A2W5CP73"/>
<accession>A0A1H2QJ26</accession>
<gene>
    <name evidence="2" type="ORF">DI599_18825</name>
    <name evidence="3" type="ORF">SAMN05216287_0045</name>
</gene>
<name>A0A2W5CP73_9PSED</name>
<dbReference type="Pfam" id="PF11006">
    <property type="entry name" value="DUF2845"/>
    <property type="match status" value="1"/>
</dbReference>
<dbReference type="InterPro" id="IPR021268">
    <property type="entry name" value="DUF2845"/>
</dbReference>
<dbReference type="OrthoDB" id="8906462at2"/>
<dbReference type="Proteomes" id="UP000249198">
    <property type="component" value="Unassembled WGS sequence"/>
</dbReference>
<dbReference type="STRING" id="1007099.SAMN05216287_0045"/>
<dbReference type="RefSeq" id="WP_090223600.1">
    <property type="nucleotide sequence ID" value="NZ_CAURGU010000003.1"/>
</dbReference>
<protein>
    <submittedName>
        <fullName evidence="2">DUF2845 domain-containing protein</fullName>
    </submittedName>
</protein>
<dbReference type="Proteomes" id="UP000243778">
    <property type="component" value="Unassembled WGS sequence"/>
</dbReference>
<organism evidence="2 5">
    <name type="scientific">Pseudomonas kuykendallii</name>
    <dbReference type="NCBI Taxonomy" id="1007099"/>
    <lineage>
        <taxon>Bacteria</taxon>
        <taxon>Pseudomonadati</taxon>
        <taxon>Pseudomonadota</taxon>
        <taxon>Gammaproteobacteria</taxon>
        <taxon>Pseudomonadales</taxon>
        <taxon>Pseudomonadaceae</taxon>
        <taxon>Pseudomonas</taxon>
    </lineage>
</organism>
<evidence type="ECO:0000313" key="3">
    <source>
        <dbReference type="EMBL" id="SDW06409.1"/>
    </source>
</evidence>
<sequence>MTYRLLALLCLLPLAAQTQASSSFRCGNALVTTDDHMAEVAGKCGDPVSRDFLGYRERTDDYGYRNEVQVEEWLYGPRNGMYYYLRFEGNRLVNVDSKRN</sequence>
<keyword evidence="1" id="KW-0732">Signal</keyword>
<reference evidence="4" key="2">
    <citation type="submission" date="2016-10" db="EMBL/GenBank/DDBJ databases">
        <authorList>
            <person name="Varghese N."/>
            <person name="Submissions S."/>
        </authorList>
    </citation>
    <scope>NUCLEOTIDE SEQUENCE [LARGE SCALE GENOMIC DNA]</scope>
    <source>
        <strain evidence="4">NRRL B-59562</strain>
    </source>
</reference>
<evidence type="ECO:0000256" key="1">
    <source>
        <dbReference type="SAM" id="SignalP"/>
    </source>
</evidence>
<accession>A0A2W5CP73</accession>
<proteinExistence type="predicted"/>
<dbReference type="EMBL" id="QFOH01000028">
    <property type="protein sequence ID" value="PZP21485.1"/>
    <property type="molecule type" value="Genomic_DNA"/>
</dbReference>
<feature type="chain" id="PRO_5036057730" evidence="1">
    <location>
        <begin position="21"/>
        <end position="100"/>
    </location>
</feature>
<keyword evidence="4" id="KW-1185">Reference proteome</keyword>
<dbReference type="EMBL" id="FNNU01000001">
    <property type="protein sequence ID" value="SDW06409.1"/>
    <property type="molecule type" value="Genomic_DNA"/>
</dbReference>